<dbReference type="PANTHER" id="PTHR28219">
    <property type="entry name" value="UPF0642 PROTEIN YBL028C"/>
    <property type="match status" value="1"/>
</dbReference>
<protein>
    <recommendedName>
        <fullName evidence="2">DUF2423 domain-containing protein</fullName>
    </recommendedName>
</protein>
<organism evidence="3 4">
    <name type="scientific">Neonectria ditissima</name>
    <dbReference type="NCBI Taxonomy" id="78410"/>
    <lineage>
        <taxon>Eukaryota</taxon>
        <taxon>Fungi</taxon>
        <taxon>Dikarya</taxon>
        <taxon>Ascomycota</taxon>
        <taxon>Pezizomycotina</taxon>
        <taxon>Sordariomycetes</taxon>
        <taxon>Hypocreomycetidae</taxon>
        <taxon>Hypocreales</taxon>
        <taxon>Nectriaceae</taxon>
        <taxon>Neonectria</taxon>
    </lineage>
</organism>
<evidence type="ECO:0000256" key="1">
    <source>
        <dbReference type="SAM" id="MobiDB-lite"/>
    </source>
</evidence>
<accession>A0A0N8H602</accession>
<feature type="compositionally biased region" description="Low complexity" evidence="1">
    <location>
        <begin position="139"/>
        <end position="156"/>
    </location>
</feature>
<proteinExistence type="predicted"/>
<evidence type="ECO:0000259" key="2">
    <source>
        <dbReference type="Pfam" id="PF10338"/>
    </source>
</evidence>
<sequence>MAKSARASSRKANNQRLAAKVFGPVEAARAERLHAKLLELAKQPKPESKATLDTQEGAAEADKEVQAGEETSKLPLRPTLHPPNVANNMPPQVMDVDSVQPSKTRIAKKRVDKRNVKKAGIVFRKYSDRVAANKKKAASSKAASSKAATPSAAVAA</sequence>
<feature type="region of interest" description="Disordered" evidence="1">
    <location>
        <begin position="40"/>
        <end position="106"/>
    </location>
</feature>
<evidence type="ECO:0000313" key="4">
    <source>
        <dbReference type="Proteomes" id="UP000050424"/>
    </source>
</evidence>
<dbReference type="Proteomes" id="UP000050424">
    <property type="component" value="Unassembled WGS sequence"/>
</dbReference>
<feature type="region of interest" description="Disordered" evidence="1">
    <location>
        <begin position="135"/>
        <end position="156"/>
    </location>
</feature>
<feature type="compositionally biased region" description="Basic and acidic residues" evidence="1">
    <location>
        <begin position="40"/>
        <end position="50"/>
    </location>
</feature>
<dbReference type="EMBL" id="LKCW01000160">
    <property type="protein sequence ID" value="KPM37604.1"/>
    <property type="molecule type" value="Genomic_DNA"/>
</dbReference>
<feature type="compositionally biased region" description="Basic and acidic residues" evidence="1">
    <location>
        <begin position="60"/>
        <end position="72"/>
    </location>
</feature>
<dbReference type="AlphaFoldDB" id="A0A0N8H602"/>
<comment type="caution">
    <text evidence="3">The sequence shown here is derived from an EMBL/GenBank/DDBJ whole genome shotgun (WGS) entry which is preliminary data.</text>
</comment>
<evidence type="ECO:0000313" key="3">
    <source>
        <dbReference type="EMBL" id="KPM37604.1"/>
    </source>
</evidence>
<dbReference type="Pfam" id="PF10338">
    <property type="entry name" value="YBL028C_N"/>
    <property type="match status" value="1"/>
</dbReference>
<reference evidence="3 4" key="1">
    <citation type="submission" date="2015-09" db="EMBL/GenBank/DDBJ databases">
        <title>Draft genome of a European isolate of the apple canker pathogen Neonectria ditissima.</title>
        <authorList>
            <person name="Gomez-Cortecero A."/>
            <person name="Harrison R.J."/>
            <person name="Armitage A.D."/>
        </authorList>
    </citation>
    <scope>NUCLEOTIDE SEQUENCE [LARGE SCALE GENOMIC DNA]</scope>
    <source>
        <strain evidence="3 4">R09/05</strain>
    </source>
</reference>
<dbReference type="InterPro" id="IPR019434">
    <property type="entry name" value="DUF2423"/>
</dbReference>
<dbReference type="PANTHER" id="PTHR28219:SF1">
    <property type="entry name" value="UPF0642 PROTEIN YBL028C"/>
    <property type="match status" value="1"/>
</dbReference>
<feature type="domain" description="DUF2423" evidence="2">
    <location>
        <begin position="1"/>
        <end position="44"/>
    </location>
</feature>
<name>A0A0N8H602_9HYPO</name>
<keyword evidence="4" id="KW-1185">Reference proteome</keyword>
<dbReference type="GO" id="GO:0030687">
    <property type="term" value="C:preribosome, large subunit precursor"/>
    <property type="evidence" value="ECO:0007669"/>
    <property type="project" value="TreeGrafter"/>
</dbReference>
<dbReference type="OrthoDB" id="4087970at2759"/>
<gene>
    <name evidence="3" type="ORF">AK830_g8951</name>
</gene>